<keyword evidence="2 4" id="KW-0479">Metal-binding</keyword>
<dbReference type="AlphaFoldDB" id="A0A4R4E574"/>
<dbReference type="Gene3D" id="1.10.760.10">
    <property type="entry name" value="Cytochrome c-like domain"/>
    <property type="match status" value="1"/>
</dbReference>
<evidence type="ECO:0000313" key="9">
    <source>
        <dbReference type="Proteomes" id="UP000295164"/>
    </source>
</evidence>
<evidence type="ECO:0000256" key="5">
    <source>
        <dbReference type="SAM" id="MobiDB-lite"/>
    </source>
</evidence>
<dbReference type="OrthoDB" id="2827525at2"/>
<evidence type="ECO:0000256" key="1">
    <source>
        <dbReference type="ARBA" id="ARBA00022617"/>
    </source>
</evidence>
<evidence type="ECO:0000256" key="3">
    <source>
        <dbReference type="ARBA" id="ARBA00023004"/>
    </source>
</evidence>
<feature type="region of interest" description="Disordered" evidence="5">
    <location>
        <begin position="24"/>
        <end position="63"/>
    </location>
</feature>
<reference evidence="8 9" key="1">
    <citation type="submission" date="2019-03" db="EMBL/GenBank/DDBJ databases">
        <authorList>
            <person name="Kim M.K.M."/>
        </authorList>
    </citation>
    <scope>NUCLEOTIDE SEQUENCE [LARGE SCALE GENOMIC DNA]</scope>
    <source>
        <strain evidence="8 9">17J68-15</strain>
    </source>
</reference>
<feature type="compositionally biased region" description="Low complexity" evidence="5">
    <location>
        <begin position="27"/>
        <end position="52"/>
    </location>
</feature>
<dbReference type="GO" id="GO:0046872">
    <property type="term" value="F:metal ion binding"/>
    <property type="evidence" value="ECO:0007669"/>
    <property type="project" value="UniProtKB-KW"/>
</dbReference>
<dbReference type="Pfam" id="PF00034">
    <property type="entry name" value="Cytochrom_C"/>
    <property type="match status" value="1"/>
</dbReference>
<proteinExistence type="predicted"/>
<feature type="chain" id="PRO_5020924390" evidence="6">
    <location>
        <begin position="25"/>
        <end position="165"/>
    </location>
</feature>
<dbReference type="GO" id="GO:0020037">
    <property type="term" value="F:heme binding"/>
    <property type="evidence" value="ECO:0007669"/>
    <property type="project" value="InterPro"/>
</dbReference>
<sequence>MRNAFLTMALGACSLLAVSCGSDSGNSAPESSPPATTTTDAGSTGSTEAAASNPHGIGPVTEVKLNNPLDSKLVAGGKSIYEVKCGSCHKLSGEKLVGPGWKGVTDRRKPEWVMNFVMNTEEMLNKDTAAQKMVEECMVKMPNQNLTETDARAVLEFMFANDGKK</sequence>
<name>A0A4R4E574_9BACT</name>
<dbReference type="EMBL" id="SKFH01000001">
    <property type="protein sequence ID" value="TCZ74776.1"/>
    <property type="molecule type" value="Genomic_DNA"/>
</dbReference>
<protein>
    <submittedName>
        <fullName evidence="8">Cytochrome c</fullName>
    </submittedName>
</protein>
<evidence type="ECO:0000313" key="8">
    <source>
        <dbReference type="EMBL" id="TCZ74776.1"/>
    </source>
</evidence>
<evidence type="ECO:0000256" key="4">
    <source>
        <dbReference type="PROSITE-ProRule" id="PRU00433"/>
    </source>
</evidence>
<dbReference type="GO" id="GO:0009055">
    <property type="term" value="F:electron transfer activity"/>
    <property type="evidence" value="ECO:0007669"/>
    <property type="project" value="InterPro"/>
</dbReference>
<evidence type="ECO:0000256" key="2">
    <source>
        <dbReference type="ARBA" id="ARBA00022723"/>
    </source>
</evidence>
<dbReference type="RefSeq" id="WP_131850132.1">
    <property type="nucleotide sequence ID" value="NZ_SKFH01000001.1"/>
</dbReference>
<dbReference type="SUPFAM" id="SSF46626">
    <property type="entry name" value="Cytochrome c"/>
    <property type="match status" value="1"/>
</dbReference>
<organism evidence="8 9">
    <name type="scientific">Flaviaesturariibacter aridisoli</name>
    <dbReference type="NCBI Taxonomy" id="2545761"/>
    <lineage>
        <taxon>Bacteria</taxon>
        <taxon>Pseudomonadati</taxon>
        <taxon>Bacteroidota</taxon>
        <taxon>Chitinophagia</taxon>
        <taxon>Chitinophagales</taxon>
        <taxon>Chitinophagaceae</taxon>
        <taxon>Flaviaestuariibacter</taxon>
    </lineage>
</organism>
<keyword evidence="9" id="KW-1185">Reference proteome</keyword>
<dbReference type="InterPro" id="IPR009056">
    <property type="entry name" value="Cyt_c-like_dom"/>
</dbReference>
<gene>
    <name evidence="8" type="ORF">E0486_00285</name>
</gene>
<keyword evidence="3 4" id="KW-0408">Iron</keyword>
<evidence type="ECO:0000259" key="7">
    <source>
        <dbReference type="PROSITE" id="PS51007"/>
    </source>
</evidence>
<keyword evidence="1 4" id="KW-0349">Heme</keyword>
<accession>A0A4R4E574</accession>
<keyword evidence="6" id="KW-0732">Signal</keyword>
<evidence type="ECO:0000256" key="6">
    <source>
        <dbReference type="SAM" id="SignalP"/>
    </source>
</evidence>
<feature type="signal peptide" evidence="6">
    <location>
        <begin position="1"/>
        <end position="24"/>
    </location>
</feature>
<dbReference type="PROSITE" id="PS51257">
    <property type="entry name" value="PROKAR_LIPOPROTEIN"/>
    <property type="match status" value="1"/>
</dbReference>
<dbReference type="InterPro" id="IPR036909">
    <property type="entry name" value="Cyt_c-like_dom_sf"/>
</dbReference>
<dbReference type="Proteomes" id="UP000295164">
    <property type="component" value="Unassembled WGS sequence"/>
</dbReference>
<feature type="domain" description="Cytochrome c" evidence="7">
    <location>
        <begin position="72"/>
        <end position="162"/>
    </location>
</feature>
<comment type="caution">
    <text evidence="8">The sequence shown here is derived from an EMBL/GenBank/DDBJ whole genome shotgun (WGS) entry which is preliminary data.</text>
</comment>
<dbReference type="PROSITE" id="PS51007">
    <property type="entry name" value="CYTC"/>
    <property type="match status" value="1"/>
</dbReference>